<name>A0A328AAU1_9CAUL</name>
<keyword evidence="1" id="KW-0812">Transmembrane</keyword>
<feature type="transmembrane region" description="Helical" evidence="1">
    <location>
        <begin position="153"/>
        <end position="174"/>
    </location>
</feature>
<reference evidence="3" key="1">
    <citation type="submission" date="2018-05" db="EMBL/GenBank/DDBJ databases">
        <authorList>
            <person name="Li X."/>
        </authorList>
    </citation>
    <scope>NUCLEOTIDE SEQUENCE [LARGE SCALE GENOMIC DNA]</scope>
    <source>
        <strain evidence="3">YIM 73061</strain>
    </source>
</reference>
<dbReference type="Proteomes" id="UP000249725">
    <property type="component" value="Unassembled WGS sequence"/>
</dbReference>
<keyword evidence="1" id="KW-0472">Membrane</keyword>
<evidence type="ECO:0000256" key="1">
    <source>
        <dbReference type="SAM" id="Phobius"/>
    </source>
</evidence>
<feature type="transmembrane region" description="Helical" evidence="1">
    <location>
        <begin position="12"/>
        <end position="36"/>
    </location>
</feature>
<comment type="caution">
    <text evidence="2">The sequence shown here is derived from an EMBL/GenBank/DDBJ whole genome shotgun (WGS) entry which is preliminary data.</text>
</comment>
<gene>
    <name evidence="2" type="ORF">DJ018_16700</name>
</gene>
<sequence>MLISQAQDEMRRAYVGGGPGVLISSAVWLAAAAVALGQGARFGFIALYFGAMAIHPLDKLVRSLVFNRPAERPDNPLRRAALESTFAMIAGLLAAWLILPRAPELAFPIAAAVVGARFFLFRTVFGDGVFWLLGASLLGVGVAGALVPALRPATAPLAALVELGFGLVLTARAVRASKIRTLPA</sequence>
<dbReference type="OrthoDB" id="5114860at2"/>
<keyword evidence="3" id="KW-1185">Reference proteome</keyword>
<organism evidence="2 3">
    <name type="scientific">Phenylobacterium deserti</name>
    <dbReference type="NCBI Taxonomy" id="1914756"/>
    <lineage>
        <taxon>Bacteria</taxon>
        <taxon>Pseudomonadati</taxon>
        <taxon>Pseudomonadota</taxon>
        <taxon>Alphaproteobacteria</taxon>
        <taxon>Caulobacterales</taxon>
        <taxon>Caulobacteraceae</taxon>
        <taxon>Phenylobacterium</taxon>
    </lineage>
</organism>
<dbReference type="RefSeq" id="WP_111516102.1">
    <property type="nucleotide sequence ID" value="NZ_QFYR01000004.1"/>
</dbReference>
<feature type="transmembrane region" description="Helical" evidence="1">
    <location>
        <begin position="128"/>
        <end position="147"/>
    </location>
</feature>
<accession>A0A328AAU1</accession>
<keyword evidence="1" id="KW-1133">Transmembrane helix</keyword>
<evidence type="ECO:0000313" key="3">
    <source>
        <dbReference type="Proteomes" id="UP000249725"/>
    </source>
</evidence>
<dbReference type="Pfam" id="PF22765">
    <property type="entry name" value="DUF7010"/>
    <property type="match status" value="1"/>
</dbReference>
<dbReference type="EMBL" id="QFYR01000004">
    <property type="protein sequence ID" value="RAK51567.1"/>
    <property type="molecule type" value="Genomic_DNA"/>
</dbReference>
<feature type="transmembrane region" description="Helical" evidence="1">
    <location>
        <begin position="105"/>
        <end position="121"/>
    </location>
</feature>
<dbReference type="InterPro" id="IPR053824">
    <property type="entry name" value="DUF7010"/>
</dbReference>
<dbReference type="AlphaFoldDB" id="A0A328AAU1"/>
<protein>
    <submittedName>
        <fullName evidence="2">Uncharacterized protein</fullName>
    </submittedName>
</protein>
<feature type="transmembrane region" description="Helical" evidence="1">
    <location>
        <begin position="81"/>
        <end position="99"/>
    </location>
</feature>
<evidence type="ECO:0000313" key="2">
    <source>
        <dbReference type="EMBL" id="RAK51567.1"/>
    </source>
</evidence>
<proteinExistence type="predicted"/>
<feature type="transmembrane region" description="Helical" evidence="1">
    <location>
        <begin position="42"/>
        <end position="61"/>
    </location>
</feature>